<feature type="compositionally biased region" description="Basic and acidic residues" evidence="1">
    <location>
        <begin position="409"/>
        <end position="434"/>
    </location>
</feature>
<reference evidence="3" key="1">
    <citation type="submission" date="2023-01" db="EMBL/GenBank/DDBJ databases">
        <title>The chitinases involved in constricting ring structure development in the nematode-trapping fungus Drechslerella dactyloides.</title>
        <authorList>
            <person name="Wang R."/>
            <person name="Zhang L."/>
            <person name="Tang P."/>
            <person name="Li S."/>
            <person name="Liang L."/>
        </authorList>
    </citation>
    <scope>NUCLEOTIDE SEQUENCE</scope>
    <source>
        <strain evidence="3">YMF1.00031</strain>
    </source>
</reference>
<dbReference type="EMBL" id="JAQGDS010000007">
    <property type="protein sequence ID" value="KAJ6259331.1"/>
    <property type="molecule type" value="Genomic_DNA"/>
</dbReference>
<keyword evidence="2" id="KW-1133">Transmembrane helix</keyword>
<feature type="compositionally biased region" description="Low complexity" evidence="1">
    <location>
        <begin position="337"/>
        <end position="351"/>
    </location>
</feature>
<protein>
    <submittedName>
        <fullName evidence="3">Uncharacterized protein</fullName>
    </submittedName>
</protein>
<feature type="transmembrane region" description="Helical" evidence="2">
    <location>
        <begin position="36"/>
        <end position="54"/>
    </location>
</feature>
<feature type="compositionally biased region" description="Pro residues" evidence="1">
    <location>
        <begin position="324"/>
        <end position="336"/>
    </location>
</feature>
<proteinExistence type="predicted"/>
<accession>A0AAD6NH41</accession>
<name>A0AAD6NH41_DREDA</name>
<evidence type="ECO:0000256" key="2">
    <source>
        <dbReference type="SAM" id="Phobius"/>
    </source>
</evidence>
<evidence type="ECO:0000313" key="3">
    <source>
        <dbReference type="EMBL" id="KAJ6259331.1"/>
    </source>
</evidence>
<sequence>MSDKLVDVEGLPDYDHDYDVPPKWHRQRRSPSRRNIAIAGVLALAIPTFLFTTVDRPFGYLTLPSTRPRDSSLCDYYAQRSHYFNTASAQRSLVATIVDKAFLGAKHPERLPHGKNLHGILRPGEYLDRPVDLLRYFDGSVNSTNVAGVASRVSFVAPRDDGRGEYVGNCRFHGVKERMYRYFAATLQCSAFGNTVDRYTGRSMADIHKFMNFEDVEWAYFIAQFNLGALAAGFSERDAALFELYLVDSFGPKIDGTPVFGSLDNDNVMPPRLDEESLVARAAEIVKVLVPGYNHRAAAAPDDKRPAVTPAPVVKRQNPSRTSTPPPLIPTPPPLTTPLLAPSATAELPTPTRSPSSGHNILPVALGAGIGAGLGVIIIGIVIAYFVIKKKRIERRKSMPLMRLQPGAEMKKTEPDTRVDRSEHGNAVGKKKDPAASPPAQGHKKTDSVGVRSVRFGRESA</sequence>
<feature type="region of interest" description="Disordered" evidence="1">
    <location>
        <begin position="298"/>
        <end position="358"/>
    </location>
</feature>
<feature type="transmembrane region" description="Helical" evidence="2">
    <location>
        <begin position="361"/>
        <end position="388"/>
    </location>
</feature>
<feature type="region of interest" description="Disordered" evidence="1">
    <location>
        <begin position="404"/>
        <end position="461"/>
    </location>
</feature>
<evidence type="ECO:0000256" key="1">
    <source>
        <dbReference type="SAM" id="MobiDB-lite"/>
    </source>
</evidence>
<gene>
    <name evidence="3" type="ORF">Dda_6231</name>
</gene>
<comment type="caution">
    <text evidence="3">The sequence shown here is derived from an EMBL/GenBank/DDBJ whole genome shotgun (WGS) entry which is preliminary data.</text>
</comment>
<keyword evidence="2" id="KW-0812">Transmembrane</keyword>
<organism evidence="3 4">
    <name type="scientific">Drechslerella dactyloides</name>
    <name type="common">Nematode-trapping fungus</name>
    <name type="synonym">Arthrobotrys dactyloides</name>
    <dbReference type="NCBI Taxonomy" id="74499"/>
    <lineage>
        <taxon>Eukaryota</taxon>
        <taxon>Fungi</taxon>
        <taxon>Dikarya</taxon>
        <taxon>Ascomycota</taxon>
        <taxon>Pezizomycotina</taxon>
        <taxon>Orbiliomycetes</taxon>
        <taxon>Orbiliales</taxon>
        <taxon>Orbiliaceae</taxon>
        <taxon>Drechslerella</taxon>
    </lineage>
</organism>
<dbReference type="Proteomes" id="UP001221413">
    <property type="component" value="Unassembled WGS sequence"/>
</dbReference>
<dbReference type="AlphaFoldDB" id="A0AAD6NH41"/>
<keyword evidence="4" id="KW-1185">Reference proteome</keyword>
<keyword evidence="2" id="KW-0472">Membrane</keyword>
<evidence type="ECO:0000313" key="4">
    <source>
        <dbReference type="Proteomes" id="UP001221413"/>
    </source>
</evidence>